<dbReference type="EnsemblMetazoa" id="XM_012696618.3">
    <property type="protein sequence ID" value="XP_012552072.1"/>
    <property type="gene ID" value="LOC105842610"/>
</dbReference>
<keyword evidence="1" id="KW-1133">Transmembrane helix</keyword>
<dbReference type="AlphaFoldDB" id="A0A8R2GEK1"/>
<reference evidence="2" key="2">
    <citation type="submission" date="2022-06" db="UniProtKB">
        <authorList>
            <consortium name="EnsemblMetazoa"/>
        </authorList>
    </citation>
    <scope>IDENTIFICATION</scope>
    <source>
        <strain evidence="2">p50T (Dazao)</strain>
    </source>
</reference>
<dbReference type="OrthoDB" id="6617171at2759"/>
<evidence type="ECO:0000256" key="1">
    <source>
        <dbReference type="SAM" id="Phobius"/>
    </source>
</evidence>
<evidence type="ECO:0000313" key="3">
    <source>
        <dbReference type="Proteomes" id="UP000005204"/>
    </source>
</evidence>
<sequence length="106" mass="12233">MLKTFVLHNLCFILHGFIILISFNYVNGYSSFWAPLYDPTILNHRVNAKFEPNLDKKVIDEYKNVNGYRSEKLIANLGNGKGVNNFMQNGIQEPVSVYYTYRGAHN</sequence>
<keyword evidence="1" id="KW-0472">Membrane</keyword>
<organism evidence="2 3">
    <name type="scientific">Bombyx mori</name>
    <name type="common">Silk moth</name>
    <dbReference type="NCBI Taxonomy" id="7091"/>
    <lineage>
        <taxon>Eukaryota</taxon>
        <taxon>Metazoa</taxon>
        <taxon>Ecdysozoa</taxon>
        <taxon>Arthropoda</taxon>
        <taxon>Hexapoda</taxon>
        <taxon>Insecta</taxon>
        <taxon>Pterygota</taxon>
        <taxon>Neoptera</taxon>
        <taxon>Endopterygota</taxon>
        <taxon>Lepidoptera</taxon>
        <taxon>Glossata</taxon>
        <taxon>Ditrysia</taxon>
        <taxon>Bombycoidea</taxon>
        <taxon>Bombycidae</taxon>
        <taxon>Bombycinae</taxon>
        <taxon>Bombyx</taxon>
    </lineage>
</organism>
<protein>
    <submittedName>
        <fullName evidence="2">Uncharacterized protein</fullName>
    </submittedName>
</protein>
<reference evidence="3" key="1">
    <citation type="journal article" date="2008" name="Insect Biochem. Mol. Biol.">
        <title>The genome of a lepidopteran model insect, the silkworm Bombyx mori.</title>
        <authorList>
            <consortium name="International Silkworm Genome Consortium"/>
        </authorList>
    </citation>
    <scope>NUCLEOTIDE SEQUENCE [LARGE SCALE GENOMIC DNA]</scope>
    <source>
        <strain evidence="3">p50T</strain>
    </source>
</reference>
<keyword evidence="1" id="KW-0812">Transmembrane</keyword>
<proteinExistence type="predicted"/>
<keyword evidence="3" id="KW-1185">Reference proteome</keyword>
<dbReference type="Proteomes" id="UP000005204">
    <property type="component" value="Unassembled WGS sequence"/>
</dbReference>
<evidence type="ECO:0000313" key="2">
    <source>
        <dbReference type="EnsemblMetazoa" id="XP_012552072.1"/>
    </source>
</evidence>
<name>A0A8R2GEK1_BOMMO</name>
<feature type="transmembrane region" description="Helical" evidence="1">
    <location>
        <begin position="6"/>
        <end position="26"/>
    </location>
</feature>
<accession>A0A8R2GEK1</accession>